<evidence type="ECO:0000259" key="1">
    <source>
        <dbReference type="Pfam" id="PF09414"/>
    </source>
</evidence>
<proteinExistence type="predicted"/>
<dbReference type="Proteomes" id="UP000321026">
    <property type="component" value="Unassembled WGS sequence"/>
</dbReference>
<feature type="domain" description="RNA ligase" evidence="1">
    <location>
        <begin position="7"/>
        <end position="107"/>
    </location>
</feature>
<reference evidence="2 3" key="1">
    <citation type="submission" date="2018-09" db="EMBL/GenBank/DDBJ databases">
        <title>Metagenome Assembled Genomes from an Advanced Water Purification Facility.</title>
        <authorList>
            <person name="Stamps B.W."/>
            <person name="Spear J.R."/>
        </authorList>
    </citation>
    <scope>NUCLEOTIDE SEQUENCE [LARGE SCALE GENOMIC DNA]</scope>
    <source>
        <strain evidence="2">Bin_63_2</strain>
    </source>
</reference>
<protein>
    <recommendedName>
        <fullName evidence="1">RNA ligase domain-containing protein</fullName>
    </recommendedName>
</protein>
<dbReference type="Gene3D" id="3.30.1490.70">
    <property type="match status" value="1"/>
</dbReference>
<name>A0A5C7J669_9BACT</name>
<comment type="caution">
    <text evidence="2">The sequence shown here is derived from an EMBL/GenBank/DDBJ whole genome shotgun (WGS) entry which is preliminary data.</text>
</comment>
<evidence type="ECO:0000313" key="2">
    <source>
        <dbReference type="EMBL" id="TXG76858.1"/>
    </source>
</evidence>
<dbReference type="EMBL" id="SSDS01000062">
    <property type="protein sequence ID" value="TXG76858.1"/>
    <property type="molecule type" value="Genomic_DNA"/>
</dbReference>
<evidence type="ECO:0000313" key="3">
    <source>
        <dbReference type="Proteomes" id="UP000321026"/>
    </source>
</evidence>
<organism evidence="2 3">
    <name type="scientific">Candidatus Dojkabacteria bacterium</name>
    <dbReference type="NCBI Taxonomy" id="2099670"/>
    <lineage>
        <taxon>Bacteria</taxon>
        <taxon>Candidatus Dojkabacteria</taxon>
    </lineage>
</organism>
<dbReference type="InterPro" id="IPR021122">
    <property type="entry name" value="RNA_ligase_dom_REL/Rnl2"/>
</dbReference>
<sequence>MQKMSDTYGKELKFVAFDVYVGNGKDEDEESRWVSVPQAEDICNNIGIEFVDYELIPTDMEYINAERDKPSVQAIRNGCGNDKIREGIVLRPPFELTLNNGKRLIAKHKHDKFGETKTPRKVSDDQLQVLEDANKIAEEWVTPMRLTHVLDKLSGELNALDRIVKEFTMKDTRRVMDAMAKDIYREAKGEIVESKEVVKSIEKATAKLFKAYLSDI</sequence>
<dbReference type="Pfam" id="PF09414">
    <property type="entry name" value="RNA_ligase"/>
    <property type="match status" value="1"/>
</dbReference>
<gene>
    <name evidence="2" type="ORF">E6Q11_04010</name>
</gene>
<dbReference type="SUPFAM" id="SSF56091">
    <property type="entry name" value="DNA ligase/mRNA capping enzyme, catalytic domain"/>
    <property type="match status" value="1"/>
</dbReference>
<dbReference type="AlphaFoldDB" id="A0A5C7J669"/>
<accession>A0A5C7J669</accession>